<reference evidence="3 4" key="1">
    <citation type="submission" date="2015-09" db="EMBL/GenBank/DDBJ databases">
        <title>Genome announcement of multiple Pseudomonas syringae strains.</title>
        <authorList>
            <person name="Thakur S."/>
            <person name="Wang P.W."/>
            <person name="Gong Y."/>
            <person name="Weir B.S."/>
            <person name="Guttman D.S."/>
        </authorList>
    </citation>
    <scope>NUCLEOTIDE SEQUENCE [LARGE SCALE GENOMIC DNA]</scope>
    <source>
        <strain evidence="3 4">ICMP17001</strain>
    </source>
</reference>
<sequence>MSAKKKPVNTPLHLLQQLSGSLLEHLEDACSQALADAEKLLAKLEKQRGKAQEKLHNSRIKLQDAATAGKSKAQAKAKGAVSELEELLDALKDRQTETRTYILHLKRDAQESLKLAQGIGRVKEAVGKILTTRDAKPVAPKAAAKTPTAKAPAKTAAKAPVKAAAAKPVAKAAAKPSAVAKPAVKTAAAKAPAKSAAKPAARTAAA</sequence>
<feature type="region of interest" description="Disordered" evidence="2">
    <location>
        <begin position="136"/>
        <end position="160"/>
    </location>
</feature>
<name>A0A0P9MAM1_9PSED</name>
<feature type="non-terminal residue" evidence="3">
    <location>
        <position position="206"/>
    </location>
</feature>
<dbReference type="NCBIfam" id="NF038178">
    <property type="entry name" value="AlgP_Nterm"/>
    <property type="match status" value="1"/>
</dbReference>
<dbReference type="InterPro" id="IPR047725">
    <property type="entry name" value="AlgP_N"/>
</dbReference>
<dbReference type="RefSeq" id="WP_217998902.1">
    <property type="nucleotide sequence ID" value="NZ_LJQC01001030.1"/>
</dbReference>
<feature type="coiled-coil region" evidence="1">
    <location>
        <begin position="23"/>
        <end position="94"/>
    </location>
</feature>
<feature type="compositionally biased region" description="Low complexity" evidence="2">
    <location>
        <begin position="137"/>
        <end position="160"/>
    </location>
</feature>
<proteinExistence type="predicted"/>
<keyword evidence="4" id="KW-1185">Reference proteome</keyword>
<evidence type="ECO:0000256" key="1">
    <source>
        <dbReference type="SAM" id="Coils"/>
    </source>
</evidence>
<dbReference type="Proteomes" id="UP000051335">
    <property type="component" value="Unassembled WGS sequence"/>
</dbReference>
<feature type="region of interest" description="Disordered" evidence="2">
    <location>
        <begin position="172"/>
        <end position="206"/>
    </location>
</feature>
<dbReference type="AlphaFoldDB" id="A0A0P9MAM1"/>
<dbReference type="EMBL" id="LJQC01001030">
    <property type="protein sequence ID" value="KPW88488.1"/>
    <property type="molecule type" value="Genomic_DNA"/>
</dbReference>
<evidence type="ECO:0000256" key="2">
    <source>
        <dbReference type="SAM" id="MobiDB-lite"/>
    </source>
</evidence>
<evidence type="ECO:0000313" key="4">
    <source>
        <dbReference type="Proteomes" id="UP000051335"/>
    </source>
</evidence>
<gene>
    <name evidence="3" type="ORF">ALO75_04061</name>
</gene>
<comment type="caution">
    <text evidence="3">The sequence shown here is derived from an EMBL/GenBank/DDBJ whole genome shotgun (WGS) entry which is preliminary data.</text>
</comment>
<accession>A0A0P9MAM1</accession>
<organism evidence="3 4">
    <name type="scientific">Pseudomonas syringae pv. coryli</name>
    <dbReference type="NCBI Taxonomy" id="317659"/>
    <lineage>
        <taxon>Bacteria</taxon>
        <taxon>Pseudomonadati</taxon>
        <taxon>Pseudomonadota</taxon>
        <taxon>Gammaproteobacteria</taxon>
        <taxon>Pseudomonadales</taxon>
        <taxon>Pseudomonadaceae</taxon>
        <taxon>Pseudomonas</taxon>
    </lineage>
</organism>
<keyword evidence="1" id="KW-0175">Coiled coil</keyword>
<protein>
    <submittedName>
        <fullName evidence="3">Alginate regulatory protein AlgP</fullName>
    </submittedName>
</protein>
<evidence type="ECO:0000313" key="3">
    <source>
        <dbReference type="EMBL" id="KPW88488.1"/>
    </source>
</evidence>